<dbReference type="AlphaFoldDB" id="A0A918NZ54"/>
<evidence type="ECO:0000313" key="1">
    <source>
        <dbReference type="EMBL" id="GGY07508.1"/>
    </source>
</evidence>
<organism evidence="1 2">
    <name type="scientific">Streptomyces minutiscleroticus</name>
    <dbReference type="NCBI Taxonomy" id="68238"/>
    <lineage>
        <taxon>Bacteria</taxon>
        <taxon>Bacillati</taxon>
        <taxon>Actinomycetota</taxon>
        <taxon>Actinomycetes</taxon>
        <taxon>Kitasatosporales</taxon>
        <taxon>Streptomycetaceae</taxon>
        <taxon>Streptomyces</taxon>
    </lineage>
</organism>
<reference evidence="1" key="2">
    <citation type="submission" date="2020-09" db="EMBL/GenBank/DDBJ databases">
        <authorList>
            <person name="Sun Q."/>
            <person name="Ohkuma M."/>
        </authorList>
    </citation>
    <scope>NUCLEOTIDE SEQUENCE</scope>
    <source>
        <strain evidence="1">JCM 4790</strain>
    </source>
</reference>
<reference evidence="1" key="1">
    <citation type="journal article" date="2014" name="Int. J. Syst. Evol. Microbiol.">
        <title>Complete genome sequence of Corynebacterium casei LMG S-19264T (=DSM 44701T), isolated from a smear-ripened cheese.</title>
        <authorList>
            <consortium name="US DOE Joint Genome Institute (JGI-PGF)"/>
            <person name="Walter F."/>
            <person name="Albersmeier A."/>
            <person name="Kalinowski J."/>
            <person name="Ruckert C."/>
        </authorList>
    </citation>
    <scope>NUCLEOTIDE SEQUENCE</scope>
    <source>
        <strain evidence="1">JCM 4790</strain>
    </source>
</reference>
<comment type="caution">
    <text evidence="1">The sequence shown here is derived from an EMBL/GenBank/DDBJ whole genome shotgun (WGS) entry which is preliminary data.</text>
</comment>
<gene>
    <name evidence="1" type="ORF">GCM10010358_70800</name>
</gene>
<sequence>MSGDDVTLTIHPAGRDDELAAVIPDLQIAHWRSTKALLATTGRNWALRTTRSQVIAAVDPGGDSVRAWCREEPRNPDALMMWARVLTERLLAAGRGGTVKRDVVERARWACTVAAQAHPDDPVPWVCLLALTVLDNDPMRPHRRENWAACPDRMLPHGPWPLLEEVVRRQPDLREAYLRLYQCFHARRQGPLAVACWATQAAPPASPVLPLALYAYATEAADRLVTGRSGGTAGFWQTGELRYYTERVRDLWFYRLINPARDASLTDLNHLAYALTATGLPGAHDVFEAIGSYATPSPWEGLSHSGHWQEDFKVARRGAFRMAQRQEHR</sequence>
<evidence type="ECO:0008006" key="3">
    <source>
        <dbReference type="Google" id="ProtNLM"/>
    </source>
</evidence>
<accession>A0A918NZ54</accession>
<dbReference type="EMBL" id="BMVU01000063">
    <property type="protein sequence ID" value="GGY07508.1"/>
    <property type="molecule type" value="Genomic_DNA"/>
</dbReference>
<dbReference type="Proteomes" id="UP000619244">
    <property type="component" value="Unassembled WGS sequence"/>
</dbReference>
<dbReference type="RefSeq" id="WP_190194413.1">
    <property type="nucleotide sequence ID" value="NZ_BMVU01000063.1"/>
</dbReference>
<name>A0A918NZ54_9ACTN</name>
<proteinExistence type="predicted"/>
<evidence type="ECO:0000313" key="2">
    <source>
        <dbReference type="Proteomes" id="UP000619244"/>
    </source>
</evidence>
<keyword evidence="2" id="KW-1185">Reference proteome</keyword>
<protein>
    <recommendedName>
        <fullName evidence="3">DUF4034 domain-containing protein</fullName>
    </recommendedName>
</protein>